<dbReference type="EMBL" id="JAIRBC010000020">
    <property type="protein sequence ID" value="MCG2461819.1"/>
    <property type="molecule type" value="Genomic_DNA"/>
</dbReference>
<dbReference type="AlphaFoldDB" id="A0AAE3JQF7"/>
<protein>
    <recommendedName>
        <fullName evidence="3">DUF4136 domain-containing protein</fullName>
    </recommendedName>
</protein>
<keyword evidence="2" id="KW-1185">Reference proteome</keyword>
<comment type="caution">
    <text evidence="1">The sequence shown here is derived from an EMBL/GenBank/DDBJ whole genome shotgun (WGS) entry which is preliminary data.</text>
</comment>
<evidence type="ECO:0000313" key="2">
    <source>
        <dbReference type="Proteomes" id="UP001200642"/>
    </source>
</evidence>
<proteinExistence type="predicted"/>
<organism evidence="1 2">
    <name type="scientific">Cerina litoralis</name>
    <dbReference type="NCBI Taxonomy" id="2874477"/>
    <lineage>
        <taxon>Bacteria</taxon>
        <taxon>Pseudomonadati</taxon>
        <taxon>Bacteroidota</taxon>
        <taxon>Flavobacteriia</taxon>
        <taxon>Flavobacteriales</taxon>
        <taxon>Flavobacteriaceae</taxon>
        <taxon>Cerina</taxon>
    </lineage>
</organism>
<dbReference type="RefSeq" id="WP_317902961.1">
    <property type="nucleotide sequence ID" value="NZ_JAIRBC010000020.1"/>
</dbReference>
<sequence length="227" mass="25346">MRKIILPIFALALAVVFDSCSSVKVLDSWKGDNASTMRDKNILVVARTNNPQARYAFEDAITAQLIKEGFKATESYKKFPKLNPDKKPTEEKQEMIRSILESEGFDGVVISVVKDYQEAEQTTTSGGYNVGAGYYPSYYPQYYGGFYGFYGMPLAYSTWDSGVYMPTTTTTRTVKTFVLQTLVYNLDLPQDKQMVAIVTSKMEDPQKASVAASDYALAITNALKDKK</sequence>
<reference evidence="1" key="1">
    <citation type="submission" date="2023-02" db="EMBL/GenBank/DDBJ databases">
        <title>Genome of Flavobacteriaceae gen. nov. sp. strain F89.</title>
        <authorList>
            <person name="Wang Y."/>
        </authorList>
    </citation>
    <scope>NUCLEOTIDE SEQUENCE</scope>
    <source>
        <strain evidence="1">F89</strain>
    </source>
</reference>
<name>A0AAE3JQF7_9FLAO</name>
<gene>
    <name evidence="1" type="ORF">K8352_13755</name>
</gene>
<accession>A0AAE3JQF7</accession>
<dbReference type="Proteomes" id="UP001200642">
    <property type="component" value="Unassembled WGS sequence"/>
</dbReference>
<evidence type="ECO:0000313" key="1">
    <source>
        <dbReference type="EMBL" id="MCG2461819.1"/>
    </source>
</evidence>
<evidence type="ECO:0008006" key="3">
    <source>
        <dbReference type="Google" id="ProtNLM"/>
    </source>
</evidence>